<accession>A0ABW6HH16</accession>
<feature type="compositionally biased region" description="Low complexity" evidence="1">
    <location>
        <begin position="50"/>
        <end position="61"/>
    </location>
</feature>
<name>A0ABW6HH16_9ACTN</name>
<dbReference type="Proteomes" id="UP001599756">
    <property type="component" value="Unassembled WGS sequence"/>
</dbReference>
<reference evidence="2 3" key="1">
    <citation type="submission" date="2024-09" db="EMBL/GenBank/DDBJ databases">
        <title>The Natural Products Discovery Center: Release of the First 8490 Sequenced Strains for Exploring Actinobacteria Biosynthetic Diversity.</title>
        <authorList>
            <person name="Kalkreuter E."/>
            <person name="Kautsar S.A."/>
            <person name="Yang D."/>
            <person name="Bader C.D."/>
            <person name="Teijaro C.N."/>
            <person name="Fluegel L."/>
            <person name="Davis C.M."/>
            <person name="Simpson J.R."/>
            <person name="Lauterbach L."/>
            <person name="Steele A.D."/>
            <person name="Gui C."/>
            <person name="Meng S."/>
            <person name="Li G."/>
            <person name="Viehrig K."/>
            <person name="Ye F."/>
            <person name="Su P."/>
            <person name="Kiefer A.F."/>
            <person name="Nichols A."/>
            <person name="Cepeda A.J."/>
            <person name="Yan W."/>
            <person name="Fan B."/>
            <person name="Jiang Y."/>
            <person name="Adhikari A."/>
            <person name="Zheng C.-J."/>
            <person name="Schuster L."/>
            <person name="Cowan T.M."/>
            <person name="Smanski M.J."/>
            <person name="Chevrette M.G."/>
            <person name="De Carvalho L.P.S."/>
            <person name="Shen B."/>
        </authorList>
    </citation>
    <scope>NUCLEOTIDE SEQUENCE [LARGE SCALE GENOMIC DNA]</scope>
    <source>
        <strain evidence="2 3">NPDC059500</strain>
    </source>
</reference>
<keyword evidence="3" id="KW-1185">Reference proteome</keyword>
<evidence type="ECO:0000313" key="3">
    <source>
        <dbReference type="Proteomes" id="UP001599756"/>
    </source>
</evidence>
<evidence type="ECO:0008006" key="4">
    <source>
        <dbReference type="Google" id="ProtNLM"/>
    </source>
</evidence>
<evidence type="ECO:0000313" key="2">
    <source>
        <dbReference type="EMBL" id="MFE1755950.1"/>
    </source>
</evidence>
<proteinExistence type="predicted"/>
<protein>
    <recommendedName>
        <fullName evidence="4">DUF2116 family Zn-ribbon domain-containing protein</fullName>
    </recommendedName>
</protein>
<feature type="region of interest" description="Disordered" evidence="1">
    <location>
        <begin position="41"/>
        <end position="61"/>
    </location>
</feature>
<evidence type="ECO:0000256" key="1">
    <source>
        <dbReference type="SAM" id="MobiDB-lite"/>
    </source>
</evidence>
<gene>
    <name evidence="2" type="ORF">ACFW88_36410</name>
</gene>
<dbReference type="EMBL" id="JBHYTS010000171">
    <property type="protein sequence ID" value="MFE1755950.1"/>
    <property type="molecule type" value="Genomic_DNA"/>
</dbReference>
<sequence length="61" mass="6671">MTATSAPRRTDCVHCAGPLPLMARADARYCGATCRKRASRERRRAEAERVAATQAERVPAV</sequence>
<organism evidence="2 3">
    <name type="scientific">Streptomyces anandii</name>
    <dbReference type="NCBI Taxonomy" id="285454"/>
    <lineage>
        <taxon>Bacteria</taxon>
        <taxon>Bacillati</taxon>
        <taxon>Actinomycetota</taxon>
        <taxon>Actinomycetes</taxon>
        <taxon>Kitasatosporales</taxon>
        <taxon>Streptomycetaceae</taxon>
        <taxon>Streptomyces</taxon>
    </lineage>
</organism>
<feature type="non-terminal residue" evidence="2">
    <location>
        <position position="61"/>
    </location>
</feature>
<comment type="caution">
    <text evidence="2">The sequence shown here is derived from an EMBL/GenBank/DDBJ whole genome shotgun (WGS) entry which is preliminary data.</text>
</comment>